<accession>A0A4R8MGN5</accession>
<dbReference type="InterPro" id="IPR050377">
    <property type="entry name" value="Radical_SAM_PqqE_MftC-like"/>
</dbReference>
<keyword evidence="6" id="KW-0411">Iron-sulfur</keyword>
<evidence type="ECO:0000256" key="5">
    <source>
        <dbReference type="ARBA" id="ARBA00023004"/>
    </source>
</evidence>
<dbReference type="SFLD" id="SFLDG01067">
    <property type="entry name" value="SPASM/twitch_domain_containing"/>
    <property type="match status" value="1"/>
</dbReference>
<dbReference type="CDD" id="cd01335">
    <property type="entry name" value="Radical_SAM"/>
    <property type="match status" value="1"/>
</dbReference>
<name>A0A4R8MGN5_9BACT</name>
<dbReference type="AlphaFoldDB" id="A0A4R8MGN5"/>
<dbReference type="GO" id="GO:0003824">
    <property type="term" value="F:catalytic activity"/>
    <property type="evidence" value="ECO:0007669"/>
    <property type="project" value="InterPro"/>
</dbReference>
<evidence type="ECO:0000256" key="2">
    <source>
        <dbReference type="ARBA" id="ARBA00022485"/>
    </source>
</evidence>
<dbReference type="Proteomes" id="UP000295066">
    <property type="component" value="Unassembled WGS sequence"/>
</dbReference>
<evidence type="ECO:0000256" key="1">
    <source>
        <dbReference type="ARBA" id="ARBA00001966"/>
    </source>
</evidence>
<dbReference type="SFLD" id="SFLDS00029">
    <property type="entry name" value="Radical_SAM"/>
    <property type="match status" value="1"/>
</dbReference>
<proteinExistence type="predicted"/>
<keyword evidence="4" id="KW-0479">Metal-binding</keyword>
<dbReference type="GO" id="GO:0051539">
    <property type="term" value="F:4 iron, 4 sulfur cluster binding"/>
    <property type="evidence" value="ECO:0007669"/>
    <property type="project" value="UniProtKB-KW"/>
</dbReference>
<keyword evidence="5" id="KW-0408">Iron</keyword>
<dbReference type="NCBIfam" id="TIGR04085">
    <property type="entry name" value="rSAM_more_4Fe4S"/>
    <property type="match status" value="1"/>
</dbReference>
<dbReference type="CDD" id="cd21123">
    <property type="entry name" value="SPASM_MftC-like"/>
    <property type="match status" value="1"/>
</dbReference>
<evidence type="ECO:0000259" key="7">
    <source>
        <dbReference type="PROSITE" id="PS51918"/>
    </source>
</evidence>
<dbReference type="RefSeq" id="WP_133956016.1">
    <property type="nucleotide sequence ID" value="NZ_SORI01000002.1"/>
</dbReference>
<dbReference type="InterPro" id="IPR023885">
    <property type="entry name" value="4Fe4S-binding_SPASM_dom"/>
</dbReference>
<dbReference type="PANTHER" id="PTHR11228:SF34">
    <property type="entry name" value="TUNGSTEN-CONTAINING ALDEHYDE FERREDOXIN OXIDOREDUCTASE COFACTOR MODIFYING PROTEIN"/>
    <property type="match status" value="1"/>
</dbReference>
<dbReference type="PIRSF" id="PIRSF037420">
    <property type="entry name" value="PQQ_syn_pqqE"/>
    <property type="match status" value="1"/>
</dbReference>
<gene>
    <name evidence="8" type="ORF">C8D99_102117</name>
</gene>
<reference evidence="8 9" key="1">
    <citation type="submission" date="2019-03" db="EMBL/GenBank/DDBJ databases">
        <title>Genomic Encyclopedia of Type Strains, Phase IV (KMG-IV): sequencing the most valuable type-strain genomes for metagenomic binning, comparative biology and taxonomic classification.</title>
        <authorList>
            <person name="Goeker M."/>
        </authorList>
    </citation>
    <scope>NUCLEOTIDE SEQUENCE [LARGE SCALE GENOMIC DNA]</scope>
    <source>
        <strain evidence="8 9">DSM 25964</strain>
    </source>
</reference>
<dbReference type="GO" id="GO:0046872">
    <property type="term" value="F:metal ion binding"/>
    <property type="evidence" value="ECO:0007669"/>
    <property type="project" value="UniProtKB-KW"/>
</dbReference>
<dbReference type="OrthoDB" id="9782387at2"/>
<dbReference type="EMBL" id="SORI01000002">
    <property type="protein sequence ID" value="TDY63136.1"/>
    <property type="molecule type" value="Genomic_DNA"/>
</dbReference>
<comment type="caution">
    <text evidence="8">The sequence shown here is derived from an EMBL/GenBank/DDBJ whole genome shotgun (WGS) entry which is preliminary data.</text>
</comment>
<dbReference type="SFLD" id="SFLDG01386">
    <property type="entry name" value="main_SPASM_domain-containing"/>
    <property type="match status" value="1"/>
</dbReference>
<dbReference type="InterPro" id="IPR007197">
    <property type="entry name" value="rSAM"/>
</dbReference>
<keyword evidence="3" id="KW-0949">S-adenosyl-L-methionine</keyword>
<comment type="cofactor">
    <cofactor evidence="1">
        <name>[4Fe-4S] cluster</name>
        <dbReference type="ChEBI" id="CHEBI:49883"/>
    </cofactor>
</comment>
<protein>
    <submittedName>
        <fullName evidence="8">Radical SAM protein with 4Fe4S-binding SPASM domain</fullName>
    </submittedName>
</protein>
<feature type="domain" description="Radical SAM core" evidence="7">
    <location>
        <begin position="1"/>
        <end position="210"/>
    </location>
</feature>
<evidence type="ECO:0000313" key="8">
    <source>
        <dbReference type="EMBL" id="TDY63136.1"/>
    </source>
</evidence>
<organism evidence="8 9">
    <name type="scientific">Aminivibrio pyruvatiphilus</name>
    <dbReference type="NCBI Taxonomy" id="1005740"/>
    <lineage>
        <taxon>Bacteria</taxon>
        <taxon>Thermotogati</taxon>
        <taxon>Synergistota</taxon>
        <taxon>Synergistia</taxon>
        <taxon>Synergistales</taxon>
        <taxon>Aminobacteriaceae</taxon>
        <taxon>Aminivibrio</taxon>
    </lineage>
</organism>
<evidence type="ECO:0000256" key="3">
    <source>
        <dbReference type="ARBA" id="ARBA00022691"/>
    </source>
</evidence>
<dbReference type="SMART" id="SM00729">
    <property type="entry name" value="Elp3"/>
    <property type="match status" value="1"/>
</dbReference>
<evidence type="ECO:0000256" key="6">
    <source>
        <dbReference type="ARBA" id="ARBA00023014"/>
    </source>
</evidence>
<dbReference type="InterPro" id="IPR006638">
    <property type="entry name" value="Elp3/MiaA/NifB-like_rSAM"/>
</dbReference>
<dbReference type="SUPFAM" id="SSF102114">
    <property type="entry name" value="Radical SAM enzymes"/>
    <property type="match status" value="1"/>
</dbReference>
<keyword evidence="9" id="KW-1185">Reference proteome</keyword>
<evidence type="ECO:0000256" key="4">
    <source>
        <dbReference type="ARBA" id="ARBA00022723"/>
    </source>
</evidence>
<dbReference type="Pfam" id="PF13186">
    <property type="entry name" value="SPASM"/>
    <property type="match status" value="1"/>
</dbReference>
<sequence>MLISWNTTSRCNLFCRHCYRESGPENDRSGELTTAEGRELIASIRRAGFRLLIFSGGEPLLREDIFDLVAAARDTGLLPAMGTNGTLLTVETAARLAESGLRGVAVSVDSLDREYHDTFRGTPGAFDSAQQGIRNALAADLRVQINLTLTDRNLDQFDRMVDYYEKMGVHAVHPFFLVPTGRALSMAEEELTSEAYFSMIRTVLEKQGTASLEIKPTCAPQFMPMAKEMGIPQRFTRGCLAGTAYCCVLPDGEVHVCPYLPVRASSVRERPFEDIWRDSDVFLKLRDRSAYGGSCGECGHWEICGGCRARAWYYTGNYLAEEPWCFRR</sequence>
<dbReference type="PROSITE" id="PS51918">
    <property type="entry name" value="RADICAL_SAM"/>
    <property type="match status" value="1"/>
</dbReference>
<dbReference type="Pfam" id="PF04055">
    <property type="entry name" value="Radical_SAM"/>
    <property type="match status" value="1"/>
</dbReference>
<evidence type="ECO:0000313" key="9">
    <source>
        <dbReference type="Proteomes" id="UP000295066"/>
    </source>
</evidence>
<dbReference type="InterPro" id="IPR058240">
    <property type="entry name" value="rSAM_sf"/>
</dbReference>
<dbReference type="PANTHER" id="PTHR11228">
    <property type="entry name" value="RADICAL SAM DOMAIN PROTEIN"/>
    <property type="match status" value="1"/>
</dbReference>
<keyword evidence="2" id="KW-0004">4Fe-4S</keyword>
<dbReference type="Gene3D" id="3.20.20.70">
    <property type="entry name" value="Aldolase class I"/>
    <property type="match status" value="1"/>
</dbReference>
<dbReference type="InterPro" id="IPR013785">
    <property type="entry name" value="Aldolase_TIM"/>
</dbReference>
<dbReference type="InterPro" id="IPR017200">
    <property type="entry name" value="PqqE-like"/>
</dbReference>